<dbReference type="InterPro" id="IPR008979">
    <property type="entry name" value="Galactose-bd-like_sf"/>
</dbReference>
<dbReference type="AlphaFoldDB" id="A0A6H2H0T1"/>
<evidence type="ECO:0000259" key="2">
    <source>
        <dbReference type="PROSITE" id="PS50022"/>
    </source>
</evidence>
<reference evidence="3 4" key="1">
    <citation type="submission" date="2020-04" db="EMBL/GenBank/DDBJ databases">
        <title>Novel Paenibacillus strain UniB2 isolated from commercial digestive syrup.</title>
        <authorList>
            <person name="Thorat V."/>
            <person name="Kirdat K."/>
            <person name="Tiwarekar B."/>
            <person name="Yadav A."/>
        </authorList>
    </citation>
    <scope>NUCLEOTIDE SEQUENCE [LARGE SCALE GENOMIC DNA]</scope>
    <source>
        <strain evidence="3 4">UniB2</strain>
    </source>
</reference>
<dbReference type="SUPFAM" id="SSF49785">
    <property type="entry name" value="Galactose-binding domain-like"/>
    <property type="match status" value="1"/>
</dbReference>
<proteinExistence type="predicted"/>
<dbReference type="RefSeq" id="WP_168908811.1">
    <property type="nucleotide sequence ID" value="NZ_CP051428.1"/>
</dbReference>
<evidence type="ECO:0000256" key="1">
    <source>
        <dbReference type="SAM" id="SignalP"/>
    </source>
</evidence>
<accession>A0A6H2H0T1</accession>
<feature type="chain" id="PRO_5026240248" evidence="1">
    <location>
        <begin position="35"/>
        <end position="166"/>
    </location>
</feature>
<dbReference type="EMBL" id="CP051428">
    <property type="protein sequence ID" value="QJC53270.1"/>
    <property type="molecule type" value="Genomic_DNA"/>
</dbReference>
<dbReference type="PROSITE" id="PS50022">
    <property type="entry name" value="FA58C_3"/>
    <property type="match status" value="1"/>
</dbReference>
<evidence type="ECO:0000313" key="4">
    <source>
        <dbReference type="Proteomes" id="UP000502136"/>
    </source>
</evidence>
<sequence>MKKFRYPKKRLSIALLAVLLTASSFSFQPGSASASWNKALGRYAWASSGSSPANGVDGVPNTFWQPSGGGQGWLTVDLGSSQSVQQIVLKSPAYGHWVEAVSVLTSDSADDGSFAAQTSGTYAFYSANSYTVTIQLPNAVNARYVRVNVAPVSTATTIGELEVYGP</sequence>
<feature type="signal peptide" evidence="1">
    <location>
        <begin position="1"/>
        <end position="34"/>
    </location>
</feature>
<dbReference type="Proteomes" id="UP000502136">
    <property type="component" value="Chromosome"/>
</dbReference>
<feature type="domain" description="F5/8 type C" evidence="2">
    <location>
        <begin position="13"/>
        <end position="166"/>
    </location>
</feature>
<dbReference type="KEGG" id="palr:HGI30_17940"/>
<keyword evidence="1" id="KW-0732">Signal</keyword>
<dbReference type="Gene3D" id="2.60.120.260">
    <property type="entry name" value="Galactose-binding domain-like"/>
    <property type="match status" value="1"/>
</dbReference>
<protein>
    <submittedName>
        <fullName evidence="3">Discoidin domain-containing protein</fullName>
    </submittedName>
</protein>
<evidence type="ECO:0000313" key="3">
    <source>
        <dbReference type="EMBL" id="QJC53270.1"/>
    </source>
</evidence>
<name>A0A6H2H0T1_9BACL</name>
<dbReference type="InterPro" id="IPR000421">
    <property type="entry name" value="FA58C"/>
</dbReference>
<gene>
    <name evidence="3" type="ORF">HGI30_17940</name>
</gene>
<organism evidence="3 4">
    <name type="scientific">Paenibacillus albicereus</name>
    <dbReference type="NCBI Taxonomy" id="2726185"/>
    <lineage>
        <taxon>Bacteria</taxon>
        <taxon>Bacillati</taxon>
        <taxon>Bacillota</taxon>
        <taxon>Bacilli</taxon>
        <taxon>Bacillales</taxon>
        <taxon>Paenibacillaceae</taxon>
        <taxon>Paenibacillus</taxon>
    </lineage>
</organism>
<keyword evidence="4" id="KW-1185">Reference proteome</keyword>
<dbReference type="Pfam" id="PF00754">
    <property type="entry name" value="F5_F8_type_C"/>
    <property type="match status" value="1"/>
</dbReference>